<feature type="coiled-coil region" evidence="1">
    <location>
        <begin position="318"/>
        <end position="351"/>
    </location>
</feature>
<feature type="non-terminal residue" evidence="2">
    <location>
        <position position="454"/>
    </location>
</feature>
<comment type="caution">
    <text evidence="2">The sequence shown here is derived from an EMBL/GenBank/DDBJ whole genome shotgun (WGS) entry which is preliminary data.</text>
</comment>
<evidence type="ECO:0000313" key="3">
    <source>
        <dbReference type="Proteomes" id="UP000014978"/>
    </source>
</evidence>
<keyword evidence="1" id="KW-0175">Coiled coil</keyword>
<dbReference type="EMBL" id="ATCN01000214">
    <property type="protein sequence ID" value="EPR79525.1"/>
    <property type="molecule type" value="Genomic_DNA"/>
</dbReference>
<dbReference type="InParanoid" id="S7W9C0"/>
<organism evidence="2 3">
    <name type="scientific">Spraguea lophii (strain 42_110)</name>
    <name type="common">Microsporidian parasite</name>
    <dbReference type="NCBI Taxonomy" id="1358809"/>
    <lineage>
        <taxon>Eukaryota</taxon>
        <taxon>Fungi</taxon>
        <taxon>Fungi incertae sedis</taxon>
        <taxon>Microsporidia</taxon>
        <taxon>Spragueidae</taxon>
        <taxon>Spraguea</taxon>
    </lineage>
</organism>
<dbReference type="HOGENOM" id="CLU_604931_0_0_1"/>
<dbReference type="Proteomes" id="UP000014978">
    <property type="component" value="Unassembled WGS sequence"/>
</dbReference>
<keyword evidence="3" id="KW-1185">Reference proteome</keyword>
<evidence type="ECO:0000313" key="2">
    <source>
        <dbReference type="EMBL" id="EPR79525.1"/>
    </source>
</evidence>
<dbReference type="AlphaFoldDB" id="S7W9C0"/>
<dbReference type="OrthoDB" id="2192095at2759"/>
<gene>
    <name evidence="2" type="ORF">SLOPH_760</name>
</gene>
<evidence type="ECO:0000256" key="1">
    <source>
        <dbReference type="SAM" id="Coils"/>
    </source>
</evidence>
<dbReference type="VEuPathDB" id="MicrosporidiaDB:SLOPH_760"/>
<name>S7W9C0_SPRLO</name>
<sequence length="454" mass="53925">MKRSTRNKKLEDNIEYTIIKSSSIPNIDGVLMDYTQNISTGMEADEEKEVHIKTILNWNKPSKEEFSYGTKISKGNYNNGEDKQESKIVAIPTFKNISNIPLPQIVQVEPSRKSKIYERSNDYIKYEKDVANRYIITKEDIIFLRKTLPESIEIEGKKSDEVNNDKIEEDVNKNEKEIINKDNTDTIKDKPLDINKDNITQESLSEGKKDDYPKNYIITYKEEEYEELVNKIIKNTDKRNEIHKLIYNDDMIEKSGEESTSRIEEQKKVIDSLISYFTPKAILLHSSNDKDIYLCFRKRIIRTSRKQRRNEQICVDKLNRYNKEISILNKILNLTQEKNIISKELEELNKDIFGNLDKIKTEFIIKQKEEYKKINNYDEQKKIEKKKLKNNIKNYKRMVKDAYKTRTYKQPFYKTFYTDIESNNNIYKEKLQELRDIMVNSKLNINEQQLSEDA</sequence>
<feature type="coiled-coil region" evidence="1">
    <location>
        <begin position="378"/>
        <end position="437"/>
    </location>
</feature>
<proteinExistence type="predicted"/>
<protein>
    <submittedName>
        <fullName evidence="2">Uncharacterized protein</fullName>
    </submittedName>
</protein>
<reference evidence="3" key="1">
    <citation type="journal article" date="2013" name="PLoS Genet.">
        <title>The genome of Spraguea lophii and the basis of host-microsporidian interactions.</title>
        <authorList>
            <person name="Campbell S.E."/>
            <person name="Williams T.A."/>
            <person name="Yousuf A."/>
            <person name="Soanes D.M."/>
            <person name="Paszkiewicz K.H."/>
            <person name="Williams B.A.P."/>
        </authorList>
    </citation>
    <scope>NUCLEOTIDE SEQUENCE [LARGE SCALE GENOMIC DNA]</scope>
    <source>
        <strain evidence="3">42_110</strain>
    </source>
</reference>
<accession>S7W9C0</accession>